<accession>A0AAP4BRL7</accession>
<dbReference type="Proteomes" id="UP001243856">
    <property type="component" value="Unassembled WGS sequence"/>
</dbReference>
<dbReference type="PANTHER" id="PTHR48098">
    <property type="entry name" value="ENTEROCHELIN ESTERASE-RELATED"/>
    <property type="match status" value="1"/>
</dbReference>
<dbReference type="InterPro" id="IPR013783">
    <property type="entry name" value="Ig-like_fold"/>
</dbReference>
<organism evidence="4 5">
    <name type="scientific">Corynebacterium propinquum</name>
    <dbReference type="NCBI Taxonomy" id="43769"/>
    <lineage>
        <taxon>Bacteria</taxon>
        <taxon>Bacillati</taxon>
        <taxon>Actinomycetota</taxon>
        <taxon>Actinomycetes</taxon>
        <taxon>Mycobacteriales</taxon>
        <taxon>Corynebacteriaceae</taxon>
        <taxon>Corynebacterium</taxon>
    </lineage>
</organism>
<dbReference type="GO" id="GO:0005975">
    <property type="term" value="P:carbohydrate metabolic process"/>
    <property type="evidence" value="ECO:0007669"/>
    <property type="project" value="UniProtKB-ARBA"/>
</dbReference>
<evidence type="ECO:0000313" key="3">
    <source>
        <dbReference type="EMBL" id="MDK4301402.1"/>
    </source>
</evidence>
<dbReference type="InterPro" id="IPR029058">
    <property type="entry name" value="AB_hydrolase_fold"/>
</dbReference>
<evidence type="ECO:0000256" key="1">
    <source>
        <dbReference type="ARBA" id="ARBA00024201"/>
    </source>
</evidence>
<dbReference type="EMBL" id="JASNVP010000001">
    <property type="protein sequence ID" value="MDK4325077.1"/>
    <property type="molecule type" value="Genomic_DNA"/>
</dbReference>
<gene>
    <name evidence="3" type="ORF">QPX45_09160</name>
    <name evidence="4" type="ORF">QPX54_00895</name>
</gene>
<keyword evidence="4" id="KW-0378">Hydrolase</keyword>
<dbReference type="GO" id="GO:0005506">
    <property type="term" value="F:iron ion binding"/>
    <property type="evidence" value="ECO:0007669"/>
    <property type="project" value="InterPro"/>
</dbReference>
<dbReference type="InterPro" id="IPR050583">
    <property type="entry name" value="Mycobacterial_A85_antigen"/>
</dbReference>
<evidence type="ECO:0000313" key="4">
    <source>
        <dbReference type="EMBL" id="MDK4325077.1"/>
    </source>
</evidence>
<dbReference type="SUPFAM" id="SSF81296">
    <property type="entry name" value="E set domains"/>
    <property type="match status" value="1"/>
</dbReference>
<evidence type="ECO:0000259" key="2">
    <source>
        <dbReference type="Pfam" id="PF11806"/>
    </source>
</evidence>
<dbReference type="Pfam" id="PF00756">
    <property type="entry name" value="Esterase"/>
    <property type="match status" value="1"/>
</dbReference>
<proteinExistence type="inferred from homology"/>
<dbReference type="InterPro" id="IPR021764">
    <property type="entry name" value="Enterochelin_esterase_N"/>
</dbReference>
<dbReference type="PANTHER" id="PTHR48098:SF6">
    <property type="entry name" value="FERRI-BACILLIBACTIN ESTERASE BESA"/>
    <property type="match status" value="1"/>
</dbReference>
<protein>
    <submittedName>
        <fullName evidence="4">Alpha/beta hydrolase-fold protein</fullName>
    </submittedName>
</protein>
<dbReference type="Pfam" id="PF11806">
    <property type="entry name" value="Enterochelin_N"/>
    <property type="match status" value="1"/>
</dbReference>
<dbReference type="AlphaFoldDB" id="A0AAP4BRL7"/>
<dbReference type="InterPro" id="IPR000801">
    <property type="entry name" value="Esterase-like"/>
</dbReference>
<dbReference type="GO" id="GO:0008849">
    <property type="term" value="F:enterochelin esterase activity"/>
    <property type="evidence" value="ECO:0007669"/>
    <property type="project" value="InterPro"/>
</dbReference>
<dbReference type="SUPFAM" id="SSF53474">
    <property type="entry name" value="alpha/beta-Hydrolases"/>
    <property type="match status" value="1"/>
</dbReference>
<dbReference type="Gene3D" id="3.40.50.1820">
    <property type="entry name" value="alpha/beta hydrolase"/>
    <property type="match status" value="1"/>
</dbReference>
<dbReference type="GO" id="GO:0005737">
    <property type="term" value="C:cytoplasm"/>
    <property type="evidence" value="ECO:0007669"/>
    <property type="project" value="InterPro"/>
</dbReference>
<dbReference type="GeneID" id="64188611"/>
<dbReference type="Proteomes" id="UP001226160">
    <property type="component" value="Unassembled WGS sequence"/>
</dbReference>
<dbReference type="EMBL" id="JASNVK010000018">
    <property type="protein sequence ID" value="MDK4301402.1"/>
    <property type="molecule type" value="Genomic_DNA"/>
</dbReference>
<evidence type="ECO:0000313" key="6">
    <source>
        <dbReference type="Proteomes" id="UP001243856"/>
    </source>
</evidence>
<reference evidence="4 6" key="1">
    <citation type="submission" date="2023-05" db="EMBL/GenBank/DDBJ databases">
        <title>Metabolic capabilities are highly conserved among human nasal-associated Corynebacterium species in pangenomic analyses.</title>
        <authorList>
            <person name="Tran T.H."/>
            <person name="Roberts A.Q."/>
            <person name="Escapa I.F."/>
            <person name="Gao W."/>
            <person name="Conlan S."/>
            <person name="Kong H."/>
            <person name="Segre J.A."/>
            <person name="Kelly M.S."/>
            <person name="Lemon K.P."/>
        </authorList>
    </citation>
    <scope>NUCLEOTIDE SEQUENCE</scope>
    <source>
        <strain evidence="4">KPL2654</strain>
        <strain evidence="3 6">KPL2811</strain>
    </source>
</reference>
<keyword evidence="6" id="KW-1185">Reference proteome</keyword>
<dbReference type="InterPro" id="IPR014756">
    <property type="entry name" value="Ig_E-set"/>
</dbReference>
<dbReference type="GO" id="GO:0006826">
    <property type="term" value="P:iron ion transport"/>
    <property type="evidence" value="ECO:0007669"/>
    <property type="project" value="InterPro"/>
</dbReference>
<dbReference type="Gene3D" id="2.60.40.10">
    <property type="entry name" value="Immunoglobulins"/>
    <property type="match status" value="1"/>
</dbReference>
<comment type="similarity">
    <text evidence="1">Belongs to the Fes family.</text>
</comment>
<evidence type="ECO:0000313" key="5">
    <source>
        <dbReference type="Proteomes" id="UP001226160"/>
    </source>
</evidence>
<sequence>MNVLPGEEAELRRQLEQAVAADSAGSADSVRGISSAGPTSAATGATQLDTVWNDVAAGGFPRCSQDGSSYIFAVRHSELQAATSQRLPPAAQLRETGLHLHINRLTDKLKYDLGAMTHIPGTDIWTHSVAVSSEYQGSYGFQLTEGHRTATMCDPHAIRTLWCEDGFGLSEISQPLPVGKQEMRVIPGQLDDVRFLLYLPAADMHGAADTGDERAQKVGLLTLFDGENWQKANLAAHIAAVNENSKRQLAVLAIVNDSNAQRVHRLGLDEEFLAFVCTQLTAYVATLAAENGVELRPEHRILAGQSLGGLAALRIAQLYPDAYDAVVVQSPSLWWRPDRKAVPTDNNLQNYSWITEEFLSQPVMPRIQIDVGVREDVGVAKAFLLARKLESCSWPHALTVYEGGHDFVSWRAQLLKHVRTLTV</sequence>
<dbReference type="RefSeq" id="WP_018120699.1">
    <property type="nucleotide sequence ID" value="NZ_CABIYR010000001.1"/>
</dbReference>
<comment type="caution">
    <text evidence="4">The sequence shown here is derived from an EMBL/GenBank/DDBJ whole genome shotgun (WGS) entry which is preliminary data.</text>
</comment>
<feature type="domain" description="Enterochelin esterase N-terminal" evidence="2">
    <location>
        <begin position="94"/>
        <end position="142"/>
    </location>
</feature>
<name>A0AAP4BRL7_9CORY</name>